<geneLocation type="plasmid" evidence="2 3">
    <name>pCRULAC1</name>
</geneLocation>
<accession>A0A172QXP9</accession>
<gene>
    <name evidence="2" type="ORF">ccrud_14125</name>
</gene>
<dbReference type="KEGG" id="ccjz:ccrud_14125"/>
<keyword evidence="2" id="KW-0614">Plasmid</keyword>
<evidence type="ECO:0000256" key="1">
    <source>
        <dbReference type="SAM" id="MobiDB-lite"/>
    </source>
</evidence>
<sequence>MEEKDGLHHPHSTMSNTPRRPLSGRLAALTLAATTTAVIAASVGTGAATAAPGGQPGLNSTTARSTQDTASKLAGLTTAAPAPAPQVATTPVVSNPTPAPARTTTTVATPAPAPVYQAPTPTYQQPVYQPPARTTTTVATPAPIVEQPVVDEAPVVDAPVTDTAPAPEADIVVEDTIDPTIDSTLTQDESIIETGGVNLDRFPELHALPEGRTTPVGEIPVGDDTIVVEAPIVQATQNPTVNEETGNANGYQLSGSVGEGFSAATAEQLSQETGYTTASTVQVGSNRVGVATSYETNKDYNRAMAVNGDQVGQGMYAISSDDHGNNTATAAAAVDWSSTDGVVSLTGSGTGTLANFGLESPNGDLTLTVGDHSTTWSI</sequence>
<keyword evidence="3" id="KW-1185">Reference proteome</keyword>
<feature type="region of interest" description="Disordered" evidence="1">
    <location>
        <begin position="48"/>
        <end position="68"/>
    </location>
</feature>
<reference evidence="2 3" key="1">
    <citation type="submission" date="2016-05" db="EMBL/GenBank/DDBJ databases">
        <title>Complete genome sequence of Corynebacterium crudilactis, a new Corynebacterium species isolated from raw cow's milk.</title>
        <authorList>
            <person name="Christian R."/>
            <person name="Zimmermann J."/>
            <person name="Lipski A."/>
            <person name="Kalinowski J."/>
        </authorList>
    </citation>
    <scope>NUCLEOTIDE SEQUENCE [LARGE SCALE GENOMIC DNA]</scope>
    <source>
        <strain evidence="2 3">JZ16</strain>
        <plasmid evidence="2 3">pCRULAC1</plasmid>
    </source>
</reference>
<dbReference type="EMBL" id="CP015623">
    <property type="protein sequence ID" value="ANE05474.1"/>
    <property type="molecule type" value="Genomic_DNA"/>
</dbReference>
<proteinExistence type="predicted"/>
<feature type="region of interest" description="Disordered" evidence="1">
    <location>
        <begin position="80"/>
        <end position="134"/>
    </location>
</feature>
<protein>
    <submittedName>
        <fullName evidence="2">Uncharacterized protein</fullName>
    </submittedName>
</protein>
<evidence type="ECO:0000313" key="3">
    <source>
        <dbReference type="Proteomes" id="UP000076929"/>
    </source>
</evidence>
<feature type="compositionally biased region" description="Polar residues" evidence="1">
    <location>
        <begin position="59"/>
        <end position="68"/>
    </location>
</feature>
<evidence type="ECO:0000313" key="2">
    <source>
        <dbReference type="EMBL" id="ANE05474.1"/>
    </source>
</evidence>
<organism evidence="2 3">
    <name type="scientific">Corynebacterium crudilactis</name>
    <dbReference type="NCBI Taxonomy" id="1652495"/>
    <lineage>
        <taxon>Bacteria</taxon>
        <taxon>Bacillati</taxon>
        <taxon>Actinomycetota</taxon>
        <taxon>Actinomycetes</taxon>
        <taxon>Mycobacteriales</taxon>
        <taxon>Corynebacteriaceae</taxon>
        <taxon>Corynebacterium</taxon>
    </lineage>
</organism>
<feature type="compositionally biased region" description="Low complexity" evidence="1">
    <location>
        <begin position="80"/>
        <end position="93"/>
    </location>
</feature>
<feature type="region of interest" description="Disordered" evidence="1">
    <location>
        <begin position="1"/>
        <end position="21"/>
    </location>
</feature>
<name>A0A172QXP9_9CORY</name>
<dbReference type="Proteomes" id="UP000076929">
    <property type="component" value="Plasmid pCRULAC1"/>
</dbReference>
<feature type="compositionally biased region" description="Low complexity" evidence="1">
    <location>
        <begin position="100"/>
        <end position="134"/>
    </location>
</feature>
<dbReference type="AlphaFoldDB" id="A0A172QXP9"/>